<feature type="transmembrane region" description="Helical" evidence="6">
    <location>
        <begin position="94"/>
        <end position="111"/>
    </location>
</feature>
<dbReference type="AlphaFoldDB" id="A0A0J0XVI9"/>
<name>A0A0J0XVI9_9TREE</name>
<dbReference type="OrthoDB" id="8841220at2759"/>
<dbReference type="PANTHER" id="PTHR10057">
    <property type="entry name" value="PERIPHERAL-TYPE BENZODIAZEPINE RECEPTOR"/>
    <property type="match status" value="1"/>
</dbReference>
<evidence type="ECO:0000256" key="1">
    <source>
        <dbReference type="ARBA" id="ARBA00004141"/>
    </source>
</evidence>
<evidence type="ECO:0000256" key="4">
    <source>
        <dbReference type="ARBA" id="ARBA00022989"/>
    </source>
</evidence>
<dbReference type="EMBL" id="KQ087183">
    <property type="protein sequence ID" value="KLT45076.1"/>
    <property type="molecule type" value="Genomic_DNA"/>
</dbReference>
<feature type="transmembrane region" description="Helical" evidence="6">
    <location>
        <begin position="54"/>
        <end position="74"/>
    </location>
</feature>
<proteinExistence type="inferred from homology"/>
<dbReference type="Pfam" id="PF03073">
    <property type="entry name" value="TspO_MBR"/>
    <property type="match status" value="1"/>
</dbReference>
<dbReference type="RefSeq" id="XP_018281567.1">
    <property type="nucleotide sequence ID" value="XM_018422176.1"/>
</dbReference>
<evidence type="ECO:0000256" key="6">
    <source>
        <dbReference type="SAM" id="Phobius"/>
    </source>
</evidence>
<comment type="subcellular location">
    <subcellularLocation>
        <location evidence="1">Membrane</location>
        <topology evidence="1">Multi-pass membrane protein</topology>
    </subcellularLocation>
</comment>
<dbReference type="GO" id="GO:0033013">
    <property type="term" value="P:tetrapyrrole metabolic process"/>
    <property type="evidence" value="ECO:0007669"/>
    <property type="project" value="UniProtKB-ARBA"/>
</dbReference>
<dbReference type="FunFam" id="1.20.1260.100:FF:000001">
    <property type="entry name" value="translocator protein 2"/>
    <property type="match status" value="1"/>
</dbReference>
<keyword evidence="5 6" id="KW-0472">Membrane</keyword>
<feature type="transmembrane region" description="Helical" evidence="6">
    <location>
        <begin position="118"/>
        <end position="137"/>
    </location>
</feature>
<evidence type="ECO:0000313" key="7">
    <source>
        <dbReference type="EMBL" id="KLT45076.1"/>
    </source>
</evidence>
<evidence type="ECO:0008006" key="9">
    <source>
        <dbReference type="Google" id="ProtNLM"/>
    </source>
</evidence>
<sequence>MSPLPEFAFAVNRNPALAVGLPIILGIAGNYVTSEIRAKRTGQAPKAVCPPHPAFSYIWMAASGLTGYAAHLTVRAFDAAPTPQTTEDASNALLLYYAQLGLQLLWEPLFVGQNQKQAALANSVALLGTAVTMAVKMSDLVVAPMNTNWFTVPYCAWIAYTTFLNARVVLAEQ</sequence>
<feature type="transmembrane region" description="Helical" evidence="6">
    <location>
        <begin position="15"/>
        <end position="33"/>
    </location>
</feature>
<keyword evidence="3 6" id="KW-0812">Transmembrane</keyword>
<dbReference type="InterPro" id="IPR004307">
    <property type="entry name" value="TspO_MBR"/>
</dbReference>
<dbReference type="GO" id="GO:0005741">
    <property type="term" value="C:mitochondrial outer membrane"/>
    <property type="evidence" value="ECO:0007669"/>
    <property type="project" value="TreeGrafter"/>
</dbReference>
<feature type="transmembrane region" description="Helical" evidence="6">
    <location>
        <begin position="149"/>
        <end position="170"/>
    </location>
</feature>
<evidence type="ECO:0000256" key="5">
    <source>
        <dbReference type="ARBA" id="ARBA00023136"/>
    </source>
</evidence>
<dbReference type="CDD" id="cd15904">
    <property type="entry name" value="TSPO_MBR"/>
    <property type="match status" value="1"/>
</dbReference>
<keyword evidence="4 6" id="KW-1133">Transmembrane helix</keyword>
<dbReference type="PANTHER" id="PTHR10057:SF0">
    <property type="entry name" value="TRANSLOCATOR PROTEIN"/>
    <property type="match status" value="1"/>
</dbReference>
<dbReference type="GeneID" id="28982779"/>
<evidence type="ECO:0000313" key="8">
    <source>
        <dbReference type="Proteomes" id="UP000053611"/>
    </source>
</evidence>
<gene>
    <name evidence="7" type="ORF">CC85DRAFT_282980</name>
</gene>
<comment type="similarity">
    <text evidence="2">Belongs to the TspO/BZRP family.</text>
</comment>
<evidence type="ECO:0000256" key="3">
    <source>
        <dbReference type="ARBA" id="ARBA00022692"/>
    </source>
</evidence>
<organism evidence="7 8">
    <name type="scientific">Cutaneotrichosporon oleaginosum</name>
    <dbReference type="NCBI Taxonomy" id="879819"/>
    <lineage>
        <taxon>Eukaryota</taxon>
        <taxon>Fungi</taxon>
        <taxon>Dikarya</taxon>
        <taxon>Basidiomycota</taxon>
        <taxon>Agaricomycotina</taxon>
        <taxon>Tremellomycetes</taxon>
        <taxon>Trichosporonales</taxon>
        <taxon>Trichosporonaceae</taxon>
        <taxon>Cutaneotrichosporon</taxon>
    </lineage>
</organism>
<evidence type="ECO:0000256" key="2">
    <source>
        <dbReference type="ARBA" id="ARBA00007524"/>
    </source>
</evidence>
<dbReference type="Proteomes" id="UP000053611">
    <property type="component" value="Unassembled WGS sequence"/>
</dbReference>
<reference evidence="7 8" key="1">
    <citation type="submission" date="2015-03" db="EMBL/GenBank/DDBJ databases">
        <title>Genomics and transcriptomics of the oil-accumulating basidiomycete yeast T. oleaginosus allow insights into substrate utilization and the diverse evolutionary trajectories of mating systems in fungi.</title>
        <authorList>
            <consortium name="DOE Joint Genome Institute"/>
            <person name="Kourist R."/>
            <person name="Kracht O."/>
            <person name="Bracharz F."/>
            <person name="Lipzen A."/>
            <person name="Nolan M."/>
            <person name="Ohm R."/>
            <person name="Grigoriev I."/>
            <person name="Sun S."/>
            <person name="Heitman J."/>
            <person name="Bruck T."/>
            <person name="Nowrousian M."/>
        </authorList>
    </citation>
    <scope>NUCLEOTIDE SEQUENCE [LARGE SCALE GENOMIC DNA]</scope>
    <source>
        <strain evidence="7 8">IBC0246</strain>
    </source>
</reference>
<accession>A0A0J0XVI9</accession>
<dbReference type="STRING" id="879819.A0A0J0XVI9"/>
<dbReference type="InterPro" id="IPR038330">
    <property type="entry name" value="TspO/MBR-related_sf"/>
</dbReference>
<dbReference type="Gene3D" id="1.20.1260.100">
    <property type="entry name" value="TspO/MBR protein"/>
    <property type="match status" value="1"/>
</dbReference>
<protein>
    <recommendedName>
        <fullName evidence="9">TspO/MBR-related protein</fullName>
    </recommendedName>
</protein>
<keyword evidence="8" id="KW-1185">Reference proteome</keyword>